<dbReference type="AlphaFoldDB" id="A0AB73B892"/>
<dbReference type="EMBL" id="BJNB01000016">
    <property type="protein sequence ID" value="GEB97770.1"/>
    <property type="molecule type" value="Genomic_DNA"/>
</dbReference>
<accession>A0AB73B892</accession>
<evidence type="ECO:0008006" key="4">
    <source>
        <dbReference type="Google" id="ProtNLM"/>
    </source>
</evidence>
<proteinExistence type="predicted"/>
<feature type="region of interest" description="Disordered" evidence="1">
    <location>
        <begin position="1"/>
        <end position="56"/>
    </location>
</feature>
<sequence length="236" mass="26177">MENEHNDGSNVEAPQTQTEGESNQHQQTTDTAGQELTNTADAVTKPEENQGDYDAKISKLNAEAAKWRTKFREQEESSAKLQSDFEAYKGSVAKAIGLADENPTPEELVKQWETKAKESEDRYTQLVRRTALNEAITKAKADPTLTVPFVRGSEAFAALDPTADDYAAQVTAIVEQAVENTPKLRAQVAPTSSGNAPTPNDNSAHRYTLEDVDKMNEYEIYELNKQGKLDHLFKEK</sequence>
<feature type="compositionally biased region" description="Polar residues" evidence="1">
    <location>
        <begin position="8"/>
        <end position="41"/>
    </location>
</feature>
<comment type="caution">
    <text evidence="2">The sequence shown here is derived from an EMBL/GenBank/DDBJ whole genome shotgun (WGS) entry which is preliminary data.</text>
</comment>
<protein>
    <recommendedName>
        <fullName evidence="4">Scaffolding protein</fullName>
    </recommendedName>
</protein>
<dbReference type="RefSeq" id="WP_075730311.1">
    <property type="nucleotide sequence ID" value="NZ_BJNB01000016.1"/>
</dbReference>
<organism evidence="2 3">
    <name type="scientific">Corynebacterium flavescens</name>
    <dbReference type="NCBI Taxonomy" id="28028"/>
    <lineage>
        <taxon>Bacteria</taxon>
        <taxon>Bacillati</taxon>
        <taxon>Actinomycetota</taxon>
        <taxon>Actinomycetes</taxon>
        <taxon>Mycobacteriales</taxon>
        <taxon>Corynebacteriaceae</taxon>
        <taxon>Corynebacterium</taxon>
    </lineage>
</organism>
<dbReference type="Proteomes" id="UP000315353">
    <property type="component" value="Unassembled WGS sequence"/>
</dbReference>
<gene>
    <name evidence="2" type="ORF">CFL01nite_12650</name>
</gene>
<evidence type="ECO:0000313" key="3">
    <source>
        <dbReference type="Proteomes" id="UP000315353"/>
    </source>
</evidence>
<evidence type="ECO:0000313" key="2">
    <source>
        <dbReference type="EMBL" id="GEB97770.1"/>
    </source>
</evidence>
<feature type="compositionally biased region" description="Basic and acidic residues" evidence="1">
    <location>
        <begin position="44"/>
        <end position="56"/>
    </location>
</feature>
<name>A0AB73B892_CORFL</name>
<reference evidence="2 3" key="1">
    <citation type="submission" date="2019-06" db="EMBL/GenBank/DDBJ databases">
        <title>Whole genome shotgun sequence of Corynebacterium flavescens NBRC 14136.</title>
        <authorList>
            <person name="Hosoyama A."/>
            <person name="Uohara A."/>
            <person name="Ohji S."/>
            <person name="Ichikawa N."/>
        </authorList>
    </citation>
    <scope>NUCLEOTIDE SEQUENCE [LARGE SCALE GENOMIC DNA]</scope>
    <source>
        <strain evidence="2 3">NBRC 14136</strain>
    </source>
</reference>
<evidence type="ECO:0000256" key="1">
    <source>
        <dbReference type="SAM" id="MobiDB-lite"/>
    </source>
</evidence>
<dbReference type="GeneID" id="82880925"/>